<dbReference type="Pfam" id="PF02254">
    <property type="entry name" value="TrkA_N"/>
    <property type="match status" value="1"/>
</dbReference>
<dbReference type="GO" id="GO:0006813">
    <property type="term" value="P:potassium ion transport"/>
    <property type="evidence" value="ECO:0007669"/>
    <property type="project" value="InterPro"/>
</dbReference>
<dbReference type="KEGG" id="nba:CUN60_11770"/>
<dbReference type="SUPFAM" id="SSF81324">
    <property type="entry name" value="Voltage-gated potassium channels"/>
    <property type="match status" value="1"/>
</dbReference>
<dbReference type="OrthoDB" id="9799090at2"/>
<dbReference type="InterPro" id="IPR036291">
    <property type="entry name" value="NAD(P)-bd_dom_sf"/>
</dbReference>
<keyword evidence="2" id="KW-0472">Membrane</keyword>
<evidence type="ECO:0000313" key="5">
    <source>
        <dbReference type="Proteomes" id="UP000236655"/>
    </source>
</evidence>
<comment type="subcellular location">
    <subcellularLocation>
        <location evidence="1">Cell membrane</location>
        <topology evidence="1">Multi-pass membrane protein</topology>
    </subcellularLocation>
</comment>
<evidence type="ECO:0000313" key="4">
    <source>
        <dbReference type="EMBL" id="AUR52943.1"/>
    </source>
</evidence>
<dbReference type="InterPro" id="IPR013099">
    <property type="entry name" value="K_chnl_dom"/>
</dbReference>
<keyword evidence="2" id="KW-0812">Transmembrane</keyword>
<dbReference type="Gene3D" id="1.10.287.70">
    <property type="match status" value="1"/>
</dbReference>
<proteinExistence type="predicted"/>
<organism evidence="4 5">
    <name type="scientific">Aquella oligotrophica</name>
    <dbReference type="NCBI Taxonomy" id="2067065"/>
    <lineage>
        <taxon>Bacteria</taxon>
        <taxon>Pseudomonadati</taxon>
        <taxon>Pseudomonadota</taxon>
        <taxon>Betaproteobacteria</taxon>
        <taxon>Neisseriales</taxon>
        <taxon>Neisseriaceae</taxon>
        <taxon>Aquella</taxon>
    </lineage>
</organism>
<gene>
    <name evidence="4" type="ORF">CUN60_11770</name>
</gene>
<dbReference type="EMBL" id="CP024847">
    <property type="protein sequence ID" value="AUR52943.1"/>
    <property type="molecule type" value="Genomic_DNA"/>
</dbReference>
<reference evidence="5" key="1">
    <citation type="submission" date="2017-11" db="EMBL/GenBank/DDBJ databases">
        <authorList>
            <person name="Chan K.G."/>
            <person name="Lee L.S."/>
        </authorList>
    </citation>
    <scope>NUCLEOTIDE SEQUENCE [LARGE SCALE GENOMIC DNA]</scope>
    <source>
        <strain evidence="5">DSM 100970</strain>
    </source>
</reference>
<keyword evidence="2" id="KW-1133">Transmembrane helix</keyword>
<dbReference type="InterPro" id="IPR050721">
    <property type="entry name" value="Trk_Ktr_HKT_K-transport"/>
</dbReference>
<dbReference type="PANTHER" id="PTHR43833">
    <property type="entry name" value="POTASSIUM CHANNEL PROTEIN 2-RELATED-RELATED"/>
    <property type="match status" value="1"/>
</dbReference>
<dbReference type="AlphaFoldDB" id="A0A2I7N906"/>
<keyword evidence="5" id="KW-1185">Reference proteome</keyword>
<feature type="transmembrane region" description="Helical" evidence="2">
    <location>
        <begin position="21"/>
        <end position="44"/>
    </location>
</feature>
<dbReference type="RefSeq" id="WP_102952229.1">
    <property type="nucleotide sequence ID" value="NZ_CP024847.1"/>
</dbReference>
<protein>
    <recommendedName>
        <fullName evidence="3">RCK N-terminal domain-containing protein</fullName>
    </recommendedName>
</protein>
<dbReference type="PROSITE" id="PS51201">
    <property type="entry name" value="RCK_N"/>
    <property type="match status" value="1"/>
</dbReference>
<evidence type="ECO:0000256" key="1">
    <source>
        <dbReference type="ARBA" id="ARBA00004651"/>
    </source>
</evidence>
<evidence type="ECO:0000256" key="2">
    <source>
        <dbReference type="SAM" id="Phobius"/>
    </source>
</evidence>
<dbReference type="SUPFAM" id="SSF51735">
    <property type="entry name" value="NAD(P)-binding Rossmann-fold domains"/>
    <property type="match status" value="1"/>
</dbReference>
<sequence>MPQKKRYYRKLYKWIIAGVNLYSLIVIISFIAVLAYGTIGSYLMRDEFSGIKSLNDSFYYTVVTYSTLGDGNIYPVTERAKYLVITMVVLGFGNFAMFVSVVFYQVVNRIQKALNKLHGGKLHMKDHIILCGYSVLTELLISKYNKSNIKFIVLDNRPHPELPNEENFLFVNVPNRAESLAKANIEFCKAVIATSSLDSENILAAINANKLREEYGAKFKILVRVLYEENAEPAKRNGADHVISPTLMEATAIIGLL</sequence>
<dbReference type="PANTHER" id="PTHR43833:SF9">
    <property type="entry name" value="POTASSIUM CHANNEL PROTEIN YUGO-RELATED"/>
    <property type="match status" value="1"/>
</dbReference>
<evidence type="ECO:0000259" key="3">
    <source>
        <dbReference type="PROSITE" id="PS51201"/>
    </source>
</evidence>
<dbReference type="Proteomes" id="UP000236655">
    <property type="component" value="Chromosome"/>
</dbReference>
<name>A0A2I7N906_9NEIS</name>
<dbReference type="Pfam" id="PF07885">
    <property type="entry name" value="Ion_trans_2"/>
    <property type="match status" value="1"/>
</dbReference>
<dbReference type="Gene3D" id="3.40.50.720">
    <property type="entry name" value="NAD(P)-binding Rossmann-like Domain"/>
    <property type="match status" value="1"/>
</dbReference>
<dbReference type="InterPro" id="IPR003148">
    <property type="entry name" value="RCK_N"/>
</dbReference>
<dbReference type="GO" id="GO:0005886">
    <property type="term" value="C:plasma membrane"/>
    <property type="evidence" value="ECO:0007669"/>
    <property type="project" value="UniProtKB-SubCell"/>
</dbReference>
<accession>A0A2I7N906</accession>
<feature type="domain" description="RCK N-terminal" evidence="3">
    <location>
        <begin position="125"/>
        <end position="243"/>
    </location>
</feature>
<feature type="transmembrane region" description="Helical" evidence="2">
    <location>
        <begin position="82"/>
        <end position="107"/>
    </location>
</feature>